<feature type="region of interest" description="Disordered" evidence="1">
    <location>
        <begin position="441"/>
        <end position="461"/>
    </location>
</feature>
<sequence length="461" mass="47884">MDNADGPHRDATVDLVLPCLDEARALPWVLGRVPRGVRPIVVDNGSTDGSAELAASLGATVVREARRGFGAACHAGLLAARAPYVAFCDCDASLDPAELPRLLAPLATGHAELVLGRRVPSGRGAWPAHARLANAELARRLRARTGAPLHDLGPMRIAPRERLLALGLGDRRSGYPLEMVLAAAAAGMRLAEVPVGYRPRAGRSKVTGTLRGTRQAVRDMSAILAAPAPVLLLLAKAPAPGRVKTRLTAAVTPEQAASVAEAALVDTMVTLEQIPASRRLLVLDGLPGRWLRPGWEVVPQAEGGLDRRLAAAFAAVTGPAPALLVGMDTPQLAARTLAEPLAPARRADVDAWFGPATDGGFWAFGLARPDPDLAARLLWDVPMSMPTTGAALRARLAAEGLHVHDLPPLTDVDTPPTADEVAALAPTSHFATAWRAARTPVSTPAAAGTARSAAAGGVGVR</sequence>
<dbReference type="PANTHER" id="PTHR36529">
    <property type="entry name" value="SLL1095 PROTEIN"/>
    <property type="match status" value="1"/>
</dbReference>
<dbReference type="SUPFAM" id="SSF53448">
    <property type="entry name" value="Nucleotide-diphospho-sugar transferases"/>
    <property type="match status" value="2"/>
</dbReference>
<dbReference type="AlphaFoldDB" id="A0A2X0KKN1"/>
<dbReference type="Proteomes" id="UP000248889">
    <property type="component" value="Unassembled WGS sequence"/>
</dbReference>
<dbReference type="InterPro" id="IPR001173">
    <property type="entry name" value="Glyco_trans_2-like"/>
</dbReference>
<gene>
    <name evidence="3" type="ORF">DN069_01360</name>
</gene>
<evidence type="ECO:0000313" key="3">
    <source>
        <dbReference type="EMBL" id="RAG87509.1"/>
    </source>
</evidence>
<evidence type="ECO:0000313" key="4">
    <source>
        <dbReference type="Proteomes" id="UP000248889"/>
    </source>
</evidence>
<dbReference type="InterPro" id="IPR029044">
    <property type="entry name" value="Nucleotide-diphossugar_trans"/>
</dbReference>
<reference evidence="3 4" key="1">
    <citation type="submission" date="2018-06" db="EMBL/GenBank/DDBJ databases">
        <title>Streptacidiphilus pinicola sp. nov., isolated from pine grove soil.</title>
        <authorList>
            <person name="Roh S.G."/>
            <person name="Park S."/>
            <person name="Kim M.-K."/>
            <person name="Yun B.-R."/>
            <person name="Park J."/>
            <person name="Kim M.J."/>
            <person name="Kim Y.S."/>
            <person name="Kim S.B."/>
        </authorList>
    </citation>
    <scope>NUCLEOTIDE SEQUENCE [LARGE SCALE GENOMIC DNA]</scope>
    <source>
        <strain evidence="3 4">MMS16-CNU450</strain>
    </source>
</reference>
<accession>A0A2X0KKN1</accession>
<dbReference type="Pfam" id="PF00535">
    <property type="entry name" value="Glycos_transf_2"/>
    <property type="match status" value="1"/>
</dbReference>
<evidence type="ECO:0000259" key="2">
    <source>
        <dbReference type="Pfam" id="PF00535"/>
    </source>
</evidence>
<name>A0A2X0KKN1_9ACTN</name>
<evidence type="ECO:0000256" key="1">
    <source>
        <dbReference type="SAM" id="MobiDB-lite"/>
    </source>
</evidence>
<proteinExistence type="predicted"/>
<dbReference type="PANTHER" id="PTHR36529:SF1">
    <property type="entry name" value="GLYCOSYLTRANSFERASE"/>
    <property type="match status" value="1"/>
</dbReference>
<feature type="compositionally biased region" description="Low complexity" evidence="1">
    <location>
        <begin position="442"/>
        <end position="455"/>
    </location>
</feature>
<protein>
    <recommendedName>
        <fullName evidence="2">Glycosyltransferase 2-like domain-containing protein</fullName>
    </recommendedName>
</protein>
<organism evidence="3 4">
    <name type="scientific">Streptacidiphilus pinicola</name>
    <dbReference type="NCBI Taxonomy" id="2219663"/>
    <lineage>
        <taxon>Bacteria</taxon>
        <taxon>Bacillati</taxon>
        <taxon>Actinomycetota</taxon>
        <taxon>Actinomycetes</taxon>
        <taxon>Kitasatosporales</taxon>
        <taxon>Streptomycetaceae</taxon>
        <taxon>Streptacidiphilus</taxon>
    </lineage>
</organism>
<dbReference type="InterPro" id="IPR018641">
    <property type="entry name" value="Trfase_1_rSAM/seldom-assoc"/>
</dbReference>
<dbReference type="Gene3D" id="3.90.550.10">
    <property type="entry name" value="Spore Coat Polysaccharide Biosynthesis Protein SpsA, Chain A"/>
    <property type="match status" value="2"/>
</dbReference>
<dbReference type="CDD" id="cd04179">
    <property type="entry name" value="DPM_DPG-synthase_like"/>
    <property type="match status" value="1"/>
</dbReference>
<dbReference type="Pfam" id="PF09837">
    <property type="entry name" value="DUF2064"/>
    <property type="match status" value="1"/>
</dbReference>
<keyword evidence="4" id="KW-1185">Reference proteome</keyword>
<dbReference type="EMBL" id="QKYN01000007">
    <property type="protein sequence ID" value="RAG87509.1"/>
    <property type="molecule type" value="Genomic_DNA"/>
</dbReference>
<comment type="caution">
    <text evidence="3">The sequence shown here is derived from an EMBL/GenBank/DDBJ whole genome shotgun (WGS) entry which is preliminary data.</text>
</comment>
<dbReference type="RefSeq" id="WP_111498820.1">
    <property type="nucleotide sequence ID" value="NZ_QKYN01000007.1"/>
</dbReference>
<feature type="domain" description="Glycosyltransferase 2-like" evidence="2">
    <location>
        <begin position="38"/>
        <end position="133"/>
    </location>
</feature>